<evidence type="ECO:0000313" key="2">
    <source>
        <dbReference type="EMBL" id="KAJ1082544.1"/>
    </source>
</evidence>
<accession>A0AAV7KW73</accession>
<name>A0AAV7KW73_PLEWA</name>
<organism evidence="2 3">
    <name type="scientific">Pleurodeles waltl</name>
    <name type="common">Iberian ribbed newt</name>
    <dbReference type="NCBI Taxonomy" id="8319"/>
    <lineage>
        <taxon>Eukaryota</taxon>
        <taxon>Metazoa</taxon>
        <taxon>Chordata</taxon>
        <taxon>Craniata</taxon>
        <taxon>Vertebrata</taxon>
        <taxon>Euteleostomi</taxon>
        <taxon>Amphibia</taxon>
        <taxon>Batrachia</taxon>
        <taxon>Caudata</taxon>
        <taxon>Salamandroidea</taxon>
        <taxon>Salamandridae</taxon>
        <taxon>Pleurodelinae</taxon>
        <taxon>Pleurodeles</taxon>
    </lineage>
</organism>
<proteinExistence type="predicted"/>
<feature type="compositionally biased region" description="Basic and acidic residues" evidence="1">
    <location>
        <begin position="39"/>
        <end position="49"/>
    </location>
</feature>
<evidence type="ECO:0000313" key="3">
    <source>
        <dbReference type="Proteomes" id="UP001066276"/>
    </source>
</evidence>
<feature type="compositionally biased region" description="Low complexity" evidence="1">
    <location>
        <begin position="1"/>
        <end position="12"/>
    </location>
</feature>
<gene>
    <name evidence="2" type="ORF">NDU88_002709</name>
</gene>
<dbReference type="AlphaFoldDB" id="A0AAV7KW73"/>
<dbReference type="Proteomes" id="UP001066276">
    <property type="component" value="Chromosome 12"/>
</dbReference>
<dbReference type="EMBL" id="JANPWB010000016">
    <property type="protein sequence ID" value="KAJ1082544.1"/>
    <property type="molecule type" value="Genomic_DNA"/>
</dbReference>
<reference evidence="2" key="1">
    <citation type="journal article" date="2022" name="bioRxiv">
        <title>Sequencing and chromosome-scale assembly of the giantPleurodeles waltlgenome.</title>
        <authorList>
            <person name="Brown T."/>
            <person name="Elewa A."/>
            <person name="Iarovenko S."/>
            <person name="Subramanian E."/>
            <person name="Araus A.J."/>
            <person name="Petzold A."/>
            <person name="Susuki M."/>
            <person name="Suzuki K.-i.T."/>
            <person name="Hayashi T."/>
            <person name="Toyoda A."/>
            <person name="Oliveira C."/>
            <person name="Osipova E."/>
            <person name="Leigh N.D."/>
            <person name="Simon A."/>
            <person name="Yun M.H."/>
        </authorList>
    </citation>
    <scope>NUCLEOTIDE SEQUENCE</scope>
    <source>
        <strain evidence="2">20211129_DDA</strain>
        <tissue evidence="2">Liver</tissue>
    </source>
</reference>
<protein>
    <submittedName>
        <fullName evidence="2">Uncharacterized protein</fullName>
    </submittedName>
</protein>
<comment type="caution">
    <text evidence="2">The sequence shown here is derived from an EMBL/GenBank/DDBJ whole genome shotgun (WGS) entry which is preliminary data.</text>
</comment>
<keyword evidence="3" id="KW-1185">Reference proteome</keyword>
<evidence type="ECO:0000256" key="1">
    <source>
        <dbReference type="SAM" id="MobiDB-lite"/>
    </source>
</evidence>
<feature type="region of interest" description="Disordered" evidence="1">
    <location>
        <begin position="1"/>
        <end position="76"/>
    </location>
</feature>
<sequence length="95" mass="9971">MQGSLGAASPAGGPTPQPIPMVPSERETPVRALGPQRGGSEDSQRDPPGRARPLARRRPQSPVLASKSSYLSRPRSAQRAVLGEALARIIPGPRC</sequence>